<dbReference type="Pfam" id="PF23880">
    <property type="entry name" value="DUF7233"/>
    <property type="match status" value="1"/>
</dbReference>
<evidence type="ECO:0000313" key="3">
    <source>
        <dbReference type="Proteomes" id="UP000444960"/>
    </source>
</evidence>
<dbReference type="InterPro" id="IPR055657">
    <property type="entry name" value="DUF7233"/>
</dbReference>
<evidence type="ECO:0000259" key="1">
    <source>
        <dbReference type="Pfam" id="PF23880"/>
    </source>
</evidence>
<proteinExistence type="predicted"/>
<dbReference type="AlphaFoldDB" id="A0A7I9V428"/>
<name>A0A7I9V428_9ACTN</name>
<keyword evidence="3" id="KW-1185">Reference proteome</keyword>
<evidence type="ECO:0000313" key="2">
    <source>
        <dbReference type="EMBL" id="GEE00166.1"/>
    </source>
</evidence>
<reference evidence="3" key="1">
    <citation type="submission" date="2019-06" db="EMBL/GenBank/DDBJ databases">
        <title>Gordonia isolated from sludge of a wastewater treatment plant.</title>
        <authorList>
            <person name="Tamura T."/>
            <person name="Aoyama K."/>
            <person name="Kang Y."/>
            <person name="Saito S."/>
            <person name="Akiyama N."/>
            <person name="Yazawa K."/>
            <person name="Gonoi T."/>
            <person name="Mikami Y."/>
        </authorList>
    </citation>
    <scope>NUCLEOTIDE SEQUENCE [LARGE SCALE GENOMIC DNA]</scope>
    <source>
        <strain evidence="3">NBRC 107696</strain>
    </source>
</reference>
<dbReference type="RefSeq" id="WP_161894097.1">
    <property type="nucleotide sequence ID" value="NZ_BJOV01000002.1"/>
</dbReference>
<feature type="domain" description="DUF7233" evidence="1">
    <location>
        <begin position="13"/>
        <end position="87"/>
    </location>
</feature>
<accession>A0A7I9V428</accession>
<comment type="caution">
    <text evidence="2">The sequence shown here is derived from an EMBL/GenBank/DDBJ whole genome shotgun (WGS) entry which is preliminary data.</text>
</comment>
<sequence>MIHTTRTSPRPGAVIVPAGSAITSATASADGAVIGVDLADYDYAPFADPDAPAFEFIADVVRVAADGSTSIARGITCISSPGRTSREKE</sequence>
<dbReference type="EMBL" id="BJOV01000002">
    <property type="protein sequence ID" value="GEE00166.1"/>
    <property type="molecule type" value="Genomic_DNA"/>
</dbReference>
<organism evidence="2 3">
    <name type="scientific">Gordonia spumicola</name>
    <dbReference type="NCBI Taxonomy" id="589161"/>
    <lineage>
        <taxon>Bacteria</taxon>
        <taxon>Bacillati</taxon>
        <taxon>Actinomycetota</taxon>
        <taxon>Actinomycetes</taxon>
        <taxon>Mycobacteriales</taxon>
        <taxon>Gordoniaceae</taxon>
        <taxon>Gordonia</taxon>
    </lineage>
</organism>
<protein>
    <recommendedName>
        <fullName evidence="1">DUF7233 domain-containing protein</fullName>
    </recommendedName>
</protein>
<dbReference type="Proteomes" id="UP000444960">
    <property type="component" value="Unassembled WGS sequence"/>
</dbReference>
<gene>
    <name evidence="2" type="ORF">nbrc107696_06120</name>
</gene>